<evidence type="ECO:0000259" key="8">
    <source>
        <dbReference type="SMART" id="SM00062"/>
    </source>
</evidence>
<accession>A0A5J5G9N4</accession>
<evidence type="ECO:0000256" key="1">
    <source>
        <dbReference type="ARBA" id="ARBA00004418"/>
    </source>
</evidence>
<keyword evidence="3" id="KW-0813">Transport</keyword>
<dbReference type="PANTHER" id="PTHR30024">
    <property type="entry name" value="ALIPHATIC SULFONATES-BINDING PROTEIN-RELATED"/>
    <property type="match status" value="1"/>
</dbReference>
<evidence type="ECO:0000256" key="7">
    <source>
        <dbReference type="SAM" id="SignalP"/>
    </source>
</evidence>
<dbReference type="SMART" id="SM00062">
    <property type="entry name" value="PBPb"/>
    <property type="match status" value="1"/>
</dbReference>
<evidence type="ECO:0000256" key="5">
    <source>
        <dbReference type="ARBA" id="ARBA00055538"/>
    </source>
</evidence>
<comment type="similarity">
    <text evidence="2">Belongs to the bacterial solute-binding protein SsuA/TauA family.</text>
</comment>
<feature type="chain" id="PRO_5039245463" description="Putative aliphatic sulfonates-binding protein" evidence="7">
    <location>
        <begin position="20"/>
        <end position="359"/>
    </location>
</feature>
<feature type="domain" description="Solute-binding protein family 3/N-terminal" evidence="8">
    <location>
        <begin position="58"/>
        <end position="288"/>
    </location>
</feature>
<keyword evidence="4 7" id="KW-0732">Signal</keyword>
<dbReference type="RefSeq" id="WP_150457978.1">
    <property type="nucleotide sequence ID" value="NZ_VYKK01000012.1"/>
</dbReference>
<dbReference type="OrthoDB" id="286202at2"/>
<dbReference type="AlphaFoldDB" id="A0A5J5G9N4"/>
<evidence type="ECO:0000256" key="6">
    <source>
        <dbReference type="ARBA" id="ARBA00070228"/>
    </source>
</evidence>
<comment type="caution">
    <text evidence="9">The sequence shown here is derived from an EMBL/GenBank/DDBJ whole genome shotgun (WGS) entry which is preliminary data.</text>
</comment>
<dbReference type="FunFam" id="3.40.190.10:FF:000050">
    <property type="entry name" value="Sulfonate ABC transporter substrate-binding protein"/>
    <property type="match status" value="1"/>
</dbReference>
<dbReference type="GO" id="GO:0042626">
    <property type="term" value="F:ATPase-coupled transmembrane transporter activity"/>
    <property type="evidence" value="ECO:0007669"/>
    <property type="project" value="InterPro"/>
</dbReference>
<evidence type="ECO:0000313" key="9">
    <source>
        <dbReference type="EMBL" id="KAA9004827.1"/>
    </source>
</evidence>
<comment type="function">
    <text evidence="5">Part of a binding-protein-dependent transport system for aliphatic sulfonates. Putative binding protein.</text>
</comment>
<keyword evidence="10" id="KW-1185">Reference proteome</keyword>
<reference evidence="9 10" key="1">
    <citation type="submission" date="2019-09" db="EMBL/GenBank/DDBJ databases">
        <title>Bacillus ochoae sp. nov., Paenibacillus whitsoniae sp. nov., Paenibacillus spiritus sp. nov. Isolated from the Mars Exploration Rover during spacecraft assembly.</title>
        <authorList>
            <person name="Seuylemezian A."/>
            <person name="Vaishampayan P."/>
        </authorList>
    </citation>
    <scope>NUCLEOTIDE SEQUENCE [LARGE SCALE GENOMIC DNA]</scope>
    <source>
        <strain evidence="9 10">MER_111</strain>
    </source>
</reference>
<dbReference type="Gene3D" id="3.40.190.10">
    <property type="entry name" value="Periplasmic binding protein-like II"/>
    <property type="match status" value="2"/>
</dbReference>
<dbReference type="Pfam" id="PF09084">
    <property type="entry name" value="NMT1"/>
    <property type="match status" value="1"/>
</dbReference>
<dbReference type="GO" id="GO:0016020">
    <property type="term" value="C:membrane"/>
    <property type="evidence" value="ECO:0007669"/>
    <property type="project" value="InterPro"/>
</dbReference>
<evidence type="ECO:0000256" key="4">
    <source>
        <dbReference type="ARBA" id="ARBA00022729"/>
    </source>
</evidence>
<organism evidence="9 10">
    <name type="scientific">Paenibacillus spiritus</name>
    <dbReference type="NCBI Taxonomy" id="2496557"/>
    <lineage>
        <taxon>Bacteria</taxon>
        <taxon>Bacillati</taxon>
        <taxon>Bacillota</taxon>
        <taxon>Bacilli</taxon>
        <taxon>Bacillales</taxon>
        <taxon>Paenibacillaceae</taxon>
        <taxon>Paenibacillus</taxon>
    </lineage>
</organism>
<dbReference type="InterPro" id="IPR010067">
    <property type="entry name" value="ABC_SsuA_sub-bd"/>
</dbReference>
<dbReference type="SUPFAM" id="SSF53850">
    <property type="entry name" value="Periplasmic binding protein-like II"/>
    <property type="match status" value="1"/>
</dbReference>
<gene>
    <name evidence="9" type="ORF">F4V43_09330</name>
</gene>
<dbReference type="GO" id="GO:0042597">
    <property type="term" value="C:periplasmic space"/>
    <property type="evidence" value="ECO:0007669"/>
    <property type="project" value="UniProtKB-SubCell"/>
</dbReference>
<dbReference type="PROSITE" id="PS51257">
    <property type="entry name" value="PROKAR_LIPOPROTEIN"/>
    <property type="match status" value="1"/>
</dbReference>
<evidence type="ECO:0000313" key="10">
    <source>
        <dbReference type="Proteomes" id="UP000367750"/>
    </source>
</evidence>
<name>A0A5J5G9N4_9BACL</name>
<comment type="subcellular location">
    <subcellularLocation>
        <location evidence="1">Periplasm</location>
    </subcellularLocation>
</comment>
<dbReference type="InterPro" id="IPR015168">
    <property type="entry name" value="SsuA/THI5"/>
</dbReference>
<evidence type="ECO:0000256" key="2">
    <source>
        <dbReference type="ARBA" id="ARBA00010742"/>
    </source>
</evidence>
<sequence length="359" mass="38557">MKNKTFALLALFVLLLAVAGCGSGSNDSSVNAAASSAGPDGKSGALNLAASPSYEGVTVRIGYQGKGGLFGKIREEKWFEEAFAPFGAKVEFSEFQSGPPMVEAMASNHLDFAGMGNLPPIAAQAAGIDFKIVSQTLSGKNNVALIVPKDSAIQSAADLKGKKVAVTKGSNAFNFLYQLLEKAGLKESDLQVIQLQPDETQAAFDAGKVDAWSVWDPSITLNTATGKARIVADGESAGVLSPSFQLVRTKFADQSPELVVAYLKVIEKALRWQEAHNDEAMQRYADENQIPVDLMRGFQERSAYINTPVSPETIAQQQATADFQYKLGTIKKQVNVSEVFDNRYIEEALTEYAAENSKP</sequence>
<dbReference type="Proteomes" id="UP000367750">
    <property type="component" value="Unassembled WGS sequence"/>
</dbReference>
<dbReference type="PANTHER" id="PTHR30024:SF42">
    <property type="entry name" value="ALIPHATIC SULFONATES-BINDING PROTEIN-RELATED"/>
    <property type="match status" value="1"/>
</dbReference>
<proteinExistence type="inferred from homology"/>
<feature type="signal peptide" evidence="7">
    <location>
        <begin position="1"/>
        <end position="19"/>
    </location>
</feature>
<evidence type="ECO:0000256" key="3">
    <source>
        <dbReference type="ARBA" id="ARBA00022448"/>
    </source>
</evidence>
<dbReference type="NCBIfam" id="TIGR01728">
    <property type="entry name" value="SsuA_fam"/>
    <property type="match status" value="1"/>
</dbReference>
<dbReference type="EMBL" id="VYKK01000012">
    <property type="protein sequence ID" value="KAA9004827.1"/>
    <property type="molecule type" value="Genomic_DNA"/>
</dbReference>
<dbReference type="InterPro" id="IPR001638">
    <property type="entry name" value="Solute-binding_3/MltF_N"/>
</dbReference>
<protein>
    <recommendedName>
        <fullName evidence="6">Putative aliphatic sulfonates-binding protein</fullName>
    </recommendedName>
</protein>